<evidence type="ECO:0000256" key="2">
    <source>
        <dbReference type="SAM" id="Phobius"/>
    </source>
</evidence>
<reference evidence="3" key="1">
    <citation type="submission" date="2020-10" db="EMBL/GenBank/DDBJ databases">
        <authorList>
            <person name="Kusch S."/>
        </authorList>
    </citation>
    <scope>NUCLEOTIDE SEQUENCE</scope>
    <source>
        <strain evidence="3">SwB9</strain>
    </source>
</reference>
<feature type="compositionally biased region" description="Basic residues" evidence="1">
    <location>
        <begin position="126"/>
        <end position="142"/>
    </location>
</feature>
<sequence length="153" mass="17550">MNCIRKIKQTCKDRVTSQFKSHTYLALSRTSYIVLGCSAWMAISIRSLSCCIKYEPQYFLLFSPAHIWAFVLIIRHEYKELEEVHLDWEREEAQEIRSQKLRDASKKSESEADKLSDGSGSSNGGKSKRRNHRGGVKAKKIRGRSEEASATYS</sequence>
<dbReference type="OrthoDB" id="3532411at2759"/>
<comment type="caution">
    <text evidence="3">The sequence shown here is derived from an EMBL/GenBank/DDBJ whole genome shotgun (WGS) entry which is preliminary data.</text>
</comment>
<gene>
    <name evidence="3" type="ORF">SCLTRI_LOCUS2109</name>
</gene>
<keyword evidence="4" id="KW-1185">Reference proteome</keyword>
<evidence type="ECO:0000313" key="3">
    <source>
        <dbReference type="EMBL" id="CAD6442317.1"/>
    </source>
</evidence>
<evidence type="ECO:0000256" key="1">
    <source>
        <dbReference type="SAM" id="MobiDB-lite"/>
    </source>
</evidence>
<organism evidence="3 4">
    <name type="scientific">Sclerotinia trifoliorum</name>
    <dbReference type="NCBI Taxonomy" id="28548"/>
    <lineage>
        <taxon>Eukaryota</taxon>
        <taxon>Fungi</taxon>
        <taxon>Dikarya</taxon>
        <taxon>Ascomycota</taxon>
        <taxon>Pezizomycotina</taxon>
        <taxon>Leotiomycetes</taxon>
        <taxon>Helotiales</taxon>
        <taxon>Sclerotiniaceae</taxon>
        <taxon>Sclerotinia</taxon>
    </lineage>
</organism>
<dbReference type="EMBL" id="CAJHIA010000007">
    <property type="protein sequence ID" value="CAD6442317.1"/>
    <property type="molecule type" value="Genomic_DNA"/>
</dbReference>
<evidence type="ECO:0000313" key="4">
    <source>
        <dbReference type="Proteomes" id="UP000624404"/>
    </source>
</evidence>
<feature type="region of interest" description="Disordered" evidence="1">
    <location>
        <begin position="96"/>
        <end position="153"/>
    </location>
</feature>
<keyword evidence="2" id="KW-0812">Transmembrane</keyword>
<keyword evidence="2" id="KW-0472">Membrane</keyword>
<name>A0A8H2VPD8_9HELO</name>
<dbReference type="AlphaFoldDB" id="A0A8H2VPD8"/>
<feature type="transmembrane region" description="Helical" evidence="2">
    <location>
        <begin position="24"/>
        <end position="45"/>
    </location>
</feature>
<accession>A0A8H2VPD8</accession>
<keyword evidence="2" id="KW-1133">Transmembrane helix</keyword>
<protein>
    <submittedName>
        <fullName evidence="3">9d5e7f9d-ba6c-4a9c-b27a-359298954e7f-CDS</fullName>
    </submittedName>
</protein>
<feature type="compositionally biased region" description="Basic and acidic residues" evidence="1">
    <location>
        <begin position="96"/>
        <end position="116"/>
    </location>
</feature>
<proteinExistence type="predicted"/>
<dbReference type="Proteomes" id="UP000624404">
    <property type="component" value="Unassembled WGS sequence"/>
</dbReference>